<feature type="chain" id="PRO_5022061555" description="Yeast cell wall synthesis Kre9/Knh1-like N-terminal domain-containing protein" evidence="3">
    <location>
        <begin position="22"/>
        <end position="263"/>
    </location>
</feature>
<feature type="signal peptide" evidence="3">
    <location>
        <begin position="1"/>
        <end position="21"/>
    </location>
</feature>
<keyword evidence="1 3" id="KW-0732">Signal</keyword>
<organism evidence="5 6">
    <name type="scientific">Schizophyllum amplum</name>
    <dbReference type="NCBI Taxonomy" id="97359"/>
    <lineage>
        <taxon>Eukaryota</taxon>
        <taxon>Fungi</taxon>
        <taxon>Dikarya</taxon>
        <taxon>Basidiomycota</taxon>
        <taxon>Agaricomycotina</taxon>
        <taxon>Agaricomycetes</taxon>
        <taxon>Agaricomycetidae</taxon>
        <taxon>Agaricales</taxon>
        <taxon>Schizophyllaceae</taxon>
        <taxon>Schizophyllum</taxon>
    </lineage>
</organism>
<evidence type="ECO:0000256" key="1">
    <source>
        <dbReference type="ARBA" id="ARBA00022729"/>
    </source>
</evidence>
<evidence type="ECO:0000259" key="4">
    <source>
        <dbReference type="Pfam" id="PF10342"/>
    </source>
</evidence>
<dbReference type="AlphaFoldDB" id="A0A550C215"/>
<dbReference type="InterPro" id="IPR018466">
    <property type="entry name" value="Kre9/Knh1-like_N"/>
</dbReference>
<feature type="region of interest" description="Disordered" evidence="2">
    <location>
        <begin position="124"/>
        <end position="146"/>
    </location>
</feature>
<dbReference type="InterPro" id="IPR052982">
    <property type="entry name" value="SRP1/TIP1-like"/>
</dbReference>
<feature type="region of interest" description="Disordered" evidence="2">
    <location>
        <begin position="167"/>
        <end position="198"/>
    </location>
</feature>
<feature type="compositionally biased region" description="Polar residues" evidence="2">
    <location>
        <begin position="124"/>
        <end position="138"/>
    </location>
</feature>
<dbReference type="OrthoDB" id="2432613at2759"/>
<gene>
    <name evidence="5" type="ORF">BD626DRAFT_410147</name>
</gene>
<dbReference type="Pfam" id="PF10342">
    <property type="entry name" value="Kre9_KNH"/>
    <property type="match status" value="1"/>
</dbReference>
<dbReference type="Proteomes" id="UP000320762">
    <property type="component" value="Unassembled WGS sequence"/>
</dbReference>
<keyword evidence="6" id="KW-1185">Reference proteome</keyword>
<evidence type="ECO:0000313" key="5">
    <source>
        <dbReference type="EMBL" id="TRM58830.1"/>
    </source>
</evidence>
<feature type="domain" description="Yeast cell wall synthesis Kre9/Knh1-like N-terminal" evidence="4">
    <location>
        <begin position="28"/>
        <end position="121"/>
    </location>
</feature>
<comment type="caution">
    <text evidence="5">The sequence shown here is derived from an EMBL/GenBank/DDBJ whole genome shotgun (WGS) entry which is preliminary data.</text>
</comment>
<reference evidence="5 6" key="1">
    <citation type="journal article" date="2019" name="New Phytol.">
        <title>Comparative genomics reveals unique wood-decay strategies and fruiting body development in the Schizophyllaceae.</title>
        <authorList>
            <person name="Almasi E."/>
            <person name="Sahu N."/>
            <person name="Krizsan K."/>
            <person name="Balint B."/>
            <person name="Kovacs G.M."/>
            <person name="Kiss B."/>
            <person name="Cseklye J."/>
            <person name="Drula E."/>
            <person name="Henrissat B."/>
            <person name="Nagy I."/>
            <person name="Chovatia M."/>
            <person name="Adam C."/>
            <person name="LaButti K."/>
            <person name="Lipzen A."/>
            <person name="Riley R."/>
            <person name="Grigoriev I.V."/>
            <person name="Nagy L.G."/>
        </authorList>
    </citation>
    <scope>NUCLEOTIDE SEQUENCE [LARGE SCALE GENOMIC DNA]</scope>
    <source>
        <strain evidence="5 6">NL-1724</strain>
    </source>
</reference>
<name>A0A550C215_9AGAR</name>
<protein>
    <recommendedName>
        <fullName evidence="4">Yeast cell wall synthesis Kre9/Knh1-like N-terminal domain-containing protein</fullName>
    </recommendedName>
</protein>
<dbReference type="STRING" id="97359.A0A550C215"/>
<dbReference type="PANTHER" id="PTHR40633:SF1">
    <property type="entry name" value="GPI ANCHORED SERINE-THREONINE RICH PROTEIN (AFU_ORTHOLOGUE AFUA_1G03630)"/>
    <property type="match status" value="1"/>
</dbReference>
<evidence type="ECO:0000256" key="3">
    <source>
        <dbReference type="SAM" id="SignalP"/>
    </source>
</evidence>
<dbReference type="EMBL" id="VDMD01000033">
    <property type="protein sequence ID" value="TRM58830.1"/>
    <property type="molecule type" value="Genomic_DNA"/>
</dbReference>
<proteinExistence type="predicted"/>
<accession>A0A550C215</accession>
<evidence type="ECO:0000313" key="6">
    <source>
        <dbReference type="Proteomes" id="UP000320762"/>
    </source>
</evidence>
<evidence type="ECO:0000256" key="2">
    <source>
        <dbReference type="SAM" id="MobiDB-lite"/>
    </source>
</evidence>
<sequence>MVQSYIAAALALTATAALVRADATPTDPGPGSSFTAGKECTFNWDADTDSTTAWKSMTVELMSGSNQAMNHITTVATDLDGTQKGTFSWTCPEVAPYSTIYFYQFSSCDAPDKTWTTRFTITSASGETTDPENATQDDGSAIPWGTGALVDTASSVAAPTCDGSAASSGAASGSASATDSASATAGGSATTGGSSSMVTLTSSASQDAATNTALNNVASSGEATGTSDAQSATPSNGALALESRVWQAATALGASALAFVFVL</sequence>
<dbReference type="PANTHER" id="PTHR40633">
    <property type="entry name" value="MATRIX PROTEIN, PUTATIVE (AFU_ORTHOLOGUE AFUA_8G05410)-RELATED"/>
    <property type="match status" value="1"/>
</dbReference>